<dbReference type="AlphaFoldDB" id="A0A0F9E2B7"/>
<protein>
    <submittedName>
        <fullName evidence="1">Uncharacterized protein</fullName>
    </submittedName>
</protein>
<accession>A0A0F9E2B7</accession>
<gene>
    <name evidence="1" type="ORF">LCGC14_2127680</name>
</gene>
<comment type="caution">
    <text evidence="1">The sequence shown here is derived from an EMBL/GenBank/DDBJ whole genome shotgun (WGS) entry which is preliminary data.</text>
</comment>
<proteinExistence type="predicted"/>
<evidence type="ECO:0000313" key="1">
    <source>
        <dbReference type="EMBL" id="KKL68173.1"/>
    </source>
</evidence>
<name>A0A0F9E2B7_9ZZZZ</name>
<reference evidence="1" key="1">
    <citation type="journal article" date="2015" name="Nature">
        <title>Complex archaea that bridge the gap between prokaryotes and eukaryotes.</title>
        <authorList>
            <person name="Spang A."/>
            <person name="Saw J.H."/>
            <person name="Jorgensen S.L."/>
            <person name="Zaremba-Niedzwiedzka K."/>
            <person name="Martijn J."/>
            <person name="Lind A.E."/>
            <person name="van Eijk R."/>
            <person name="Schleper C."/>
            <person name="Guy L."/>
            <person name="Ettema T.J."/>
        </authorList>
    </citation>
    <scope>NUCLEOTIDE SEQUENCE</scope>
</reference>
<dbReference type="EMBL" id="LAZR01026616">
    <property type="protein sequence ID" value="KKL68173.1"/>
    <property type="molecule type" value="Genomic_DNA"/>
</dbReference>
<sequence>MSNVLEIAIDPDIVLDPERIKGMSEDLQGHLKAAITNAARVYDCKWHEITWKVRFTNGQPYIATKKK</sequence>
<organism evidence="1">
    <name type="scientific">marine sediment metagenome</name>
    <dbReference type="NCBI Taxonomy" id="412755"/>
    <lineage>
        <taxon>unclassified sequences</taxon>
        <taxon>metagenomes</taxon>
        <taxon>ecological metagenomes</taxon>
    </lineage>
</organism>